<keyword evidence="1" id="KW-0472">Membrane</keyword>
<evidence type="ECO:0000313" key="2">
    <source>
        <dbReference type="EMBL" id="ROQ22047.1"/>
    </source>
</evidence>
<dbReference type="RefSeq" id="WP_123422523.1">
    <property type="nucleotide sequence ID" value="NZ_RJUL01000011.1"/>
</dbReference>
<keyword evidence="1" id="KW-1133">Transmembrane helix</keyword>
<dbReference type="EMBL" id="RJUL01000011">
    <property type="protein sequence ID" value="ROQ22047.1"/>
    <property type="molecule type" value="Genomic_DNA"/>
</dbReference>
<feature type="transmembrane region" description="Helical" evidence="1">
    <location>
        <begin position="68"/>
        <end position="86"/>
    </location>
</feature>
<reference evidence="2 3" key="1">
    <citation type="submission" date="2018-11" db="EMBL/GenBank/DDBJ databases">
        <title>Genomic Encyclopedia of Type Strains, Phase IV (KMG-IV): sequencing the most valuable type-strain genomes for metagenomic binning, comparative biology and taxonomic classification.</title>
        <authorList>
            <person name="Goeker M."/>
        </authorList>
    </citation>
    <scope>NUCLEOTIDE SEQUENCE [LARGE SCALE GENOMIC DNA]</scope>
    <source>
        <strain evidence="2 3">DSM 21945</strain>
    </source>
</reference>
<dbReference type="Proteomes" id="UP000268033">
    <property type="component" value="Unassembled WGS sequence"/>
</dbReference>
<name>A0A3N1P4G7_9GAMM</name>
<feature type="transmembrane region" description="Helical" evidence="1">
    <location>
        <begin position="92"/>
        <end position="112"/>
    </location>
</feature>
<keyword evidence="3" id="KW-1185">Reference proteome</keyword>
<accession>A0A3N1P4G7</accession>
<keyword evidence="1" id="KW-0812">Transmembrane</keyword>
<sequence length="134" mass="14822">MRQKALPLGLRSLARRALGLMAARRLDEVAKADWQQSYQRLDAHQQQQLALWLQIEVAQRPLAVGNSLWLALLVAMVLSGIAIGYLRHQGLTLAAELATLPAVVLAALLAYLPWRQKKRRLAHLAALLAAQPPL</sequence>
<comment type="caution">
    <text evidence="2">The sequence shown here is derived from an EMBL/GenBank/DDBJ whole genome shotgun (WGS) entry which is preliminary data.</text>
</comment>
<gene>
    <name evidence="2" type="ORF">EDC28_111149</name>
</gene>
<evidence type="ECO:0000256" key="1">
    <source>
        <dbReference type="SAM" id="Phobius"/>
    </source>
</evidence>
<dbReference type="AlphaFoldDB" id="A0A3N1P4G7"/>
<proteinExistence type="predicted"/>
<dbReference type="STRING" id="584787.GCA_001247655_03364"/>
<protein>
    <submittedName>
        <fullName evidence="2">Uncharacterized protein</fullName>
    </submittedName>
</protein>
<evidence type="ECO:0000313" key="3">
    <source>
        <dbReference type="Proteomes" id="UP000268033"/>
    </source>
</evidence>
<organism evidence="2 3">
    <name type="scientific">Gallaecimonas pentaromativorans</name>
    <dbReference type="NCBI Taxonomy" id="584787"/>
    <lineage>
        <taxon>Bacteria</taxon>
        <taxon>Pseudomonadati</taxon>
        <taxon>Pseudomonadota</taxon>
        <taxon>Gammaproteobacteria</taxon>
        <taxon>Enterobacterales</taxon>
        <taxon>Gallaecimonadaceae</taxon>
        <taxon>Gallaecimonas</taxon>
    </lineage>
</organism>